<evidence type="ECO:0000256" key="4">
    <source>
        <dbReference type="ARBA" id="ARBA00022692"/>
    </source>
</evidence>
<dbReference type="EMBL" id="CCSE01000001">
    <property type="protein sequence ID" value="CEA00854.1"/>
    <property type="molecule type" value="Genomic_DNA"/>
</dbReference>
<dbReference type="STRING" id="1461582.BN1048_01115"/>
<feature type="transmembrane region" description="Helical" evidence="7">
    <location>
        <begin position="40"/>
        <end position="60"/>
    </location>
</feature>
<dbReference type="OrthoDB" id="337363at2"/>
<feature type="transmembrane region" description="Helical" evidence="7">
    <location>
        <begin position="327"/>
        <end position="350"/>
    </location>
</feature>
<evidence type="ECO:0000313" key="9">
    <source>
        <dbReference type="EMBL" id="CEA00854.1"/>
    </source>
</evidence>
<keyword evidence="10" id="KW-1185">Reference proteome</keyword>
<feature type="transmembrane region" description="Helical" evidence="7">
    <location>
        <begin position="100"/>
        <end position="120"/>
    </location>
</feature>
<feature type="transmembrane region" description="Helical" evidence="7">
    <location>
        <begin position="72"/>
        <end position="94"/>
    </location>
</feature>
<dbReference type="Pfam" id="PF07690">
    <property type="entry name" value="MFS_1"/>
    <property type="match status" value="1"/>
</dbReference>
<name>A0A078M3N7_9STAP</name>
<feature type="transmembrane region" description="Helical" evidence="7">
    <location>
        <begin position="269"/>
        <end position="287"/>
    </location>
</feature>
<feature type="transmembrane region" description="Helical" evidence="7">
    <location>
        <begin position="132"/>
        <end position="153"/>
    </location>
</feature>
<sequence length="380" mass="40677">MNKKLIITFTVGIFLLGMMELIVSGILELMSDDLGISHALTGQLITVYAVSFALFGPILIRAAENMQPKLVVLISLVVFIIGNVVFGLANSFMILSLGRVITAMAAAVFIVKVLDMTVVLSEPHVRGKMLALVYMGFSAANVFGIPIGTIIGAQFGWRIIFGLVIILAILVGLGVLMFVRSEALVDNTPEGVQKSRIKSKKNVALYIAVTLSVLVGNYIILGYISPLMTSHGFTLENVSFALLITGIGGMTGTYLGGNLIDKIGPKKTVMLMMAMFLVSLAVMPFLYGTPVLFYINMFVWSLFQWATSPAVQGGLVENVEGSSSNVFSWNMSALNLGIGIGAVIGGLFISNFDISYGPWLGFVIVLCGLIAATQIKPQTV</sequence>
<dbReference type="HOGENOM" id="CLU_001265_61_5_9"/>
<gene>
    <name evidence="9" type="primary">pbuE</name>
    <name evidence="9" type="ORF">BN1048_01115</name>
</gene>
<dbReference type="CDD" id="cd17324">
    <property type="entry name" value="MFS_NepI_like"/>
    <property type="match status" value="1"/>
</dbReference>
<evidence type="ECO:0000256" key="7">
    <source>
        <dbReference type="SAM" id="Phobius"/>
    </source>
</evidence>
<dbReference type="RefSeq" id="WP_035809272.1">
    <property type="nucleotide sequence ID" value="NZ_CCSE01000001.1"/>
</dbReference>
<keyword evidence="5 7" id="KW-1133">Transmembrane helix</keyword>
<dbReference type="GO" id="GO:0022857">
    <property type="term" value="F:transmembrane transporter activity"/>
    <property type="evidence" value="ECO:0007669"/>
    <property type="project" value="InterPro"/>
</dbReference>
<keyword evidence="3" id="KW-1003">Cell membrane</keyword>
<dbReference type="GO" id="GO:0005886">
    <property type="term" value="C:plasma membrane"/>
    <property type="evidence" value="ECO:0007669"/>
    <property type="project" value="UniProtKB-SubCell"/>
</dbReference>
<keyword evidence="6 7" id="KW-0472">Membrane</keyword>
<feature type="transmembrane region" description="Helical" evidence="7">
    <location>
        <begin position="159"/>
        <end position="179"/>
    </location>
</feature>
<dbReference type="eggNOG" id="COG2814">
    <property type="taxonomic scope" value="Bacteria"/>
</dbReference>
<dbReference type="SUPFAM" id="SSF103473">
    <property type="entry name" value="MFS general substrate transporter"/>
    <property type="match status" value="1"/>
</dbReference>
<organism evidence="9 10">
    <name type="scientific">Jeotgalicoccus saudimassiliensis</name>
    <dbReference type="NCBI Taxonomy" id="1461582"/>
    <lineage>
        <taxon>Bacteria</taxon>
        <taxon>Bacillati</taxon>
        <taxon>Bacillota</taxon>
        <taxon>Bacilli</taxon>
        <taxon>Bacillales</taxon>
        <taxon>Staphylococcaceae</taxon>
        <taxon>Jeotgalicoccus</taxon>
    </lineage>
</organism>
<dbReference type="Gene3D" id="1.20.1250.20">
    <property type="entry name" value="MFS general substrate transporter like domains"/>
    <property type="match status" value="2"/>
</dbReference>
<protein>
    <submittedName>
        <fullName evidence="9">Purine efflux pump PbuE</fullName>
    </submittedName>
</protein>
<evidence type="ECO:0000313" key="10">
    <source>
        <dbReference type="Proteomes" id="UP000044136"/>
    </source>
</evidence>
<comment type="subcellular location">
    <subcellularLocation>
        <location evidence="1">Cell membrane</location>
        <topology evidence="1">Multi-pass membrane protein</topology>
    </subcellularLocation>
</comment>
<keyword evidence="2" id="KW-0813">Transport</keyword>
<evidence type="ECO:0000256" key="3">
    <source>
        <dbReference type="ARBA" id="ARBA00022475"/>
    </source>
</evidence>
<dbReference type="AlphaFoldDB" id="A0A078M3N7"/>
<evidence type="ECO:0000259" key="8">
    <source>
        <dbReference type="PROSITE" id="PS50850"/>
    </source>
</evidence>
<dbReference type="InterPro" id="IPR050189">
    <property type="entry name" value="MFS_Efflux_Transporters"/>
</dbReference>
<evidence type="ECO:0000256" key="5">
    <source>
        <dbReference type="ARBA" id="ARBA00022989"/>
    </source>
</evidence>
<dbReference type="InterPro" id="IPR036259">
    <property type="entry name" value="MFS_trans_sf"/>
</dbReference>
<dbReference type="InterPro" id="IPR020846">
    <property type="entry name" value="MFS_dom"/>
</dbReference>
<dbReference type="PROSITE" id="PS50850">
    <property type="entry name" value="MFS"/>
    <property type="match status" value="1"/>
</dbReference>
<accession>A0A078M3N7</accession>
<dbReference type="PANTHER" id="PTHR43124">
    <property type="entry name" value="PURINE EFFLUX PUMP PBUE"/>
    <property type="match status" value="1"/>
</dbReference>
<feature type="domain" description="Major facilitator superfamily (MFS) profile" evidence="8">
    <location>
        <begin position="5"/>
        <end position="380"/>
    </location>
</feature>
<dbReference type="Proteomes" id="UP000044136">
    <property type="component" value="Unassembled WGS sequence"/>
</dbReference>
<feature type="transmembrane region" description="Helical" evidence="7">
    <location>
        <begin position="237"/>
        <end position="257"/>
    </location>
</feature>
<dbReference type="PANTHER" id="PTHR43124:SF8">
    <property type="entry name" value="INNER MEMBRANE TRANSPORT PROTEIN YDHP"/>
    <property type="match status" value="1"/>
</dbReference>
<reference evidence="9 10" key="1">
    <citation type="submission" date="2014-07" db="EMBL/GenBank/DDBJ databases">
        <authorList>
            <person name="Urmite Genomes Urmite Genomes"/>
        </authorList>
    </citation>
    <scope>NUCLEOTIDE SEQUENCE [LARGE SCALE GENOMIC DNA]</scope>
    <source>
        <strain evidence="9 10">13MG44_air</strain>
    </source>
</reference>
<feature type="transmembrane region" description="Helical" evidence="7">
    <location>
        <begin position="203"/>
        <end position="225"/>
    </location>
</feature>
<keyword evidence="4 7" id="KW-0812">Transmembrane</keyword>
<evidence type="ECO:0000256" key="2">
    <source>
        <dbReference type="ARBA" id="ARBA00022448"/>
    </source>
</evidence>
<evidence type="ECO:0000256" key="6">
    <source>
        <dbReference type="ARBA" id="ARBA00023136"/>
    </source>
</evidence>
<evidence type="ECO:0000256" key="1">
    <source>
        <dbReference type="ARBA" id="ARBA00004651"/>
    </source>
</evidence>
<feature type="transmembrane region" description="Helical" evidence="7">
    <location>
        <begin position="356"/>
        <end position="375"/>
    </location>
</feature>
<proteinExistence type="predicted"/>
<dbReference type="InterPro" id="IPR011701">
    <property type="entry name" value="MFS"/>
</dbReference>